<comment type="caution">
    <text evidence="1">The sequence shown here is derived from an EMBL/GenBank/DDBJ whole genome shotgun (WGS) entry which is preliminary data.</text>
</comment>
<reference evidence="1 2" key="1">
    <citation type="submission" date="2021-06" db="EMBL/GenBank/DDBJ databases">
        <title>Caerostris extrusa draft genome.</title>
        <authorList>
            <person name="Kono N."/>
            <person name="Arakawa K."/>
        </authorList>
    </citation>
    <scope>NUCLEOTIDE SEQUENCE [LARGE SCALE GENOMIC DNA]</scope>
</reference>
<dbReference type="EMBL" id="BPLR01001738">
    <property type="protein sequence ID" value="GIZ04465.1"/>
    <property type="molecule type" value="Genomic_DNA"/>
</dbReference>
<accession>A0AAV4YE20</accession>
<organism evidence="1 2">
    <name type="scientific">Caerostris extrusa</name>
    <name type="common">Bark spider</name>
    <name type="synonym">Caerostris bankana</name>
    <dbReference type="NCBI Taxonomy" id="172846"/>
    <lineage>
        <taxon>Eukaryota</taxon>
        <taxon>Metazoa</taxon>
        <taxon>Ecdysozoa</taxon>
        <taxon>Arthropoda</taxon>
        <taxon>Chelicerata</taxon>
        <taxon>Arachnida</taxon>
        <taxon>Araneae</taxon>
        <taxon>Araneomorphae</taxon>
        <taxon>Entelegynae</taxon>
        <taxon>Araneoidea</taxon>
        <taxon>Araneidae</taxon>
        <taxon>Caerostris</taxon>
    </lineage>
</organism>
<gene>
    <name evidence="1" type="ORF">CEXT_140571</name>
</gene>
<keyword evidence="2" id="KW-1185">Reference proteome</keyword>
<evidence type="ECO:0000313" key="2">
    <source>
        <dbReference type="Proteomes" id="UP001054945"/>
    </source>
</evidence>
<proteinExistence type="predicted"/>
<protein>
    <submittedName>
        <fullName evidence="1">Uncharacterized protein</fullName>
    </submittedName>
</protein>
<sequence length="91" mass="10325">MDNITKKKAIVKLSLTSSIYRERRESSTLTTFAQTPLFIYVITKFTAQSICQTEQRAKEPTPAENVDLAEKLSDLKPLEQVENIPLIITLI</sequence>
<dbReference type="AlphaFoldDB" id="A0AAV4YE20"/>
<name>A0AAV4YE20_CAEEX</name>
<dbReference type="Proteomes" id="UP001054945">
    <property type="component" value="Unassembled WGS sequence"/>
</dbReference>
<evidence type="ECO:0000313" key="1">
    <source>
        <dbReference type="EMBL" id="GIZ04465.1"/>
    </source>
</evidence>